<feature type="transmembrane region" description="Helical" evidence="10">
    <location>
        <begin position="526"/>
        <end position="548"/>
    </location>
</feature>
<evidence type="ECO:0000256" key="4">
    <source>
        <dbReference type="ARBA" id="ARBA00022692"/>
    </source>
</evidence>
<accession>A0A0B5CU58</accession>
<evidence type="ECO:0000256" key="7">
    <source>
        <dbReference type="ARBA" id="ARBA00023157"/>
    </source>
</evidence>
<feature type="domain" description="G-protein coupled receptors family 2 profile 2" evidence="13">
    <location>
        <begin position="250"/>
        <end position="555"/>
    </location>
</feature>
<evidence type="ECO:0000313" key="14">
    <source>
        <dbReference type="EMBL" id="AJE25507.1"/>
    </source>
</evidence>
<dbReference type="Gene3D" id="1.20.1070.10">
    <property type="entry name" value="Rhodopsin 7-helix transmembrane proteins"/>
    <property type="match status" value="1"/>
</dbReference>
<evidence type="ECO:0000259" key="12">
    <source>
        <dbReference type="PROSITE" id="PS50038"/>
    </source>
</evidence>
<dbReference type="Gene3D" id="1.10.2000.10">
    <property type="entry name" value="Frizzled cysteine-rich domain"/>
    <property type="match status" value="1"/>
</dbReference>
<evidence type="ECO:0000256" key="10">
    <source>
        <dbReference type="SAM" id="Phobius"/>
    </source>
</evidence>
<feature type="transmembrane region" description="Helical" evidence="10">
    <location>
        <begin position="422"/>
        <end position="449"/>
    </location>
</feature>
<dbReference type="GO" id="GO:0035567">
    <property type="term" value="P:non-canonical Wnt signaling pathway"/>
    <property type="evidence" value="ECO:0007669"/>
    <property type="project" value="TreeGrafter"/>
</dbReference>
<feature type="chain" id="PRO_5002114719" evidence="11">
    <location>
        <begin position="25"/>
        <end position="641"/>
    </location>
</feature>
<dbReference type="PANTHER" id="PTHR11309">
    <property type="entry name" value="FRIZZLED"/>
    <property type="match status" value="1"/>
</dbReference>
<dbReference type="InterPro" id="IPR020067">
    <property type="entry name" value="Frizzled_dom"/>
</dbReference>
<dbReference type="Pfam" id="PF01392">
    <property type="entry name" value="Fz"/>
    <property type="match status" value="1"/>
</dbReference>
<organism evidence="14">
    <name type="scientific">Oscarella carmela</name>
    <name type="common">Sponge</name>
    <dbReference type="NCBI Taxonomy" id="386100"/>
    <lineage>
        <taxon>Eukaryota</taxon>
        <taxon>Metazoa</taxon>
        <taxon>Porifera</taxon>
        <taxon>Homoscleromorpha</taxon>
        <taxon>Homosclerophorida</taxon>
        <taxon>Oscarellidae</taxon>
        <taxon>Oscarella</taxon>
    </lineage>
</organism>
<comment type="similarity">
    <text evidence="2">Belongs to the G-protein coupled receptor Fz/Smo family.</text>
</comment>
<dbReference type="GO" id="GO:0060070">
    <property type="term" value="P:canonical Wnt signaling pathway"/>
    <property type="evidence" value="ECO:0007669"/>
    <property type="project" value="TreeGrafter"/>
</dbReference>
<dbReference type="SUPFAM" id="SSF63501">
    <property type="entry name" value="Frizzled cysteine-rich domain"/>
    <property type="match status" value="1"/>
</dbReference>
<dbReference type="PANTHER" id="PTHR11309:SF47">
    <property type="entry name" value="FRIZZLED"/>
    <property type="match status" value="1"/>
</dbReference>
<comment type="subcellular location">
    <subcellularLocation>
        <location evidence="1">Membrane</location>
        <topology evidence="1">Multi-pass membrane protein</topology>
    </subcellularLocation>
</comment>
<dbReference type="GO" id="GO:0017147">
    <property type="term" value="F:Wnt-protein binding"/>
    <property type="evidence" value="ECO:0007669"/>
    <property type="project" value="TreeGrafter"/>
</dbReference>
<keyword evidence="11" id="KW-0732">Signal</keyword>
<keyword evidence="5 10" id="KW-1133">Transmembrane helix</keyword>
<dbReference type="InterPro" id="IPR017981">
    <property type="entry name" value="GPCR_2-like_7TM"/>
</dbReference>
<keyword evidence="7" id="KW-1015">Disulfide bond</keyword>
<dbReference type="InterPro" id="IPR036790">
    <property type="entry name" value="Frizzled_dom_sf"/>
</dbReference>
<dbReference type="SMART" id="SM01330">
    <property type="entry name" value="Frizzled"/>
    <property type="match status" value="1"/>
</dbReference>
<feature type="transmembrane region" description="Helical" evidence="10">
    <location>
        <begin position="470"/>
        <end position="495"/>
    </location>
</feature>
<protein>
    <submittedName>
        <fullName evidence="14">Frizzled A1</fullName>
    </submittedName>
</protein>
<dbReference type="AlphaFoldDB" id="A0A0B5CU58"/>
<dbReference type="InterPro" id="IPR015526">
    <property type="entry name" value="Frizzled/SFRP"/>
</dbReference>
<comment type="caution">
    <text evidence="9">Lacks conserved residue(s) required for the propagation of feature annotation.</text>
</comment>
<keyword evidence="6 10" id="KW-0472">Membrane</keyword>
<name>A0A0B5CU58_OSCCA</name>
<dbReference type="PRINTS" id="PR00489">
    <property type="entry name" value="FRIZZLED"/>
</dbReference>
<proteinExistence type="evidence at transcript level"/>
<feature type="transmembrane region" description="Helical" evidence="10">
    <location>
        <begin position="340"/>
        <end position="367"/>
    </location>
</feature>
<evidence type="ECO:0000259" key="13">
    <source>
        <dbReference type="PROSITE" id="PS50261"/>
    </source>
</evidence>
<keyword evidence="3" id="KW-0217">Developmental protein</keyword>
<reference evidence="14" key="1">
    <citation type="journal article" date="2015" name="Evol. Dev.">
        <title>Insights into Frizzled evolution and new perspectives.</title>
        <authorList>
            <person name="Schenkelaars Q."/>
            <person name="Fierro-Constain L."/>
            <person name="Renard E."/>
            <person name="Hill A.L."/>
            <person name="Borchiellini C."/>
        </authorList>
    </citation>
    <scope>NUCLEOTIDE SEQUENCE</scope>
</reference>
<evidence type="ECO:0000256" key="9">
    <source>
        <dbReference type="PROSITE-ProRule" id="PRU00090"/>
    </source>
</evidence>
<evidence type="ECO:0000256" key="3">
    <source>
        <dbReference type="ARBA" id="ARBA00022473"/>
    </source>
</evidence>
<feature type="transmembrane region" description="Helical" evidence="10">
    <location>
        <begin position="253"/>
        <end position="274"/>
    </location>
</feature>
<dbReference type="PROSITE" id="PS50038">
    <property type="entry name" value="FZ"/>
    <property type="match status" value="1"/>
</dbReference>
<feature type="domain" description="FZ" evidence="12">
    <location>
        <begin position="32"/>
        <end position="155"/>
    </location>
</feature>
<evidence type="ECO:0000256" key="2">
    <source>
        <dbReference type="ARBA" id="ARBA00008077"/>
    </source>
</evidence>
<evidence type="ECO:0000256" key="8">
    <source>
        <dbReference type="ARBA" id="ARBA00023170"/>
    </source>
</evidence>
<evidence type="ECO:0000256" key="11">
    <source>
        <dbReference type="SAM" id="SignalP"/>
    </source>
</evidence>
<dbReference type="Pfam" id="PF01534">
    <property type="entry name" value="Frizzled"/>
    <property type="match status" value="1"/>
</dbReference>
<evidence type="ECO:0000256" key="5">
    <source>
        <dbReference type="ARBA" id="ARBA00022989"/>
    </source>
</evidence>
<dbReference type="GO" id="GO:0005886">
    <property type="term" value="C:plasma membrane"/>
    <property type="evidence" value="ECO:0007669"/>
    <property type="project" value="TreeGrafter"/>
</dbReference>
<dbReference type="InterPro" id="IPR000539">
    <property type="entry name" value="Frizzled/Smoothened_7TM"/>
</dbReference>
<evidence type="ECO:0000256" key="6">
    <source>
        <dbReference type="ARBA" id="ARBA00023136"/>
    </source>
</evidence>
<feature type="signal peptide" evidence="11">
    <location>
        <begin position="1"/>
        <end position="24"/>
    </location>
</feature>
<feature type="transmembrane region" description="Helical" evidence="10">
    <location>
        <begin position="286"/>
        <end position="305"/>
    </location>
</feature>
<dbReference type="EMBL" id="KM365032">
    <property type="protein sequence ID" value="AJE25507.1"/>
    <property type="molecule type" value="mRNA"/>
</dbReference>
<dbReference type="PROSITE" id="PS50261">
    <property type="entry name" value="G_PROTEIN_RECEP_F2_4"/>
    <property type="match status" value="1"/>
</dbReference>
<dbReference type="SMART" id="SM00063">
    <property type="entry name" value="FRI"/>
    <property type="match status" value="1"/>
</dbReference>
<keyword evidence="4 10" id="KW-0812">Transmembrane</keyword>
<keyword evidence="8" id="KW-0675">Receptor</keyword>
<dbReference type="GO" id="GO:0042813">
    <property type="term" value="F:Wnt receptor activity"/>
    <property type="evidence" value="ECO:0007669"/>
    <property type="project" value="TreeGrafter"/>
</dbReference>
<evidence type="ECO:0000256" key="1">
    <source>
        <dbReference type="ARBA" id="ARBA00004141"/>
    </source>
</evidence>
<feature type="transmembrane region" description="Helical" evidence="10">
    <location>
        <begin position="379"/>
        <end position="398"/>
    </location>
</feature>
<sequence>MFCTQVTAAFVCLLLSVLCGGASSQGFNDLLADPFRCEEIPIRECRAILPYNLTAYPNILNQRRAQDAKRDFQLIVRLLRDDCSDVIPFFVCVMYAPFCNVDEQGITRRLPPCRELCEASRRGCESGMVAVGFSWPFDCNNLPVFGDHDNLCVGSNDTEKIVAELGSKIREVFPPDKTQLLSNVNDTEQVVGTSEDKRCPAPMRVLSADNETMKDYTFGGLKGCGIPCPPLPSALPVDWYFSESERDEFAPNWILAWSIICFIATFLTLLTFLIDRDRFNYPERPIVLLAFCYFLVSIIYIAGFGGLQKGADGNVACNSRLGFLHQEMNGDSIDCAVQFLVLYFFTIASALWWVILTLTWYLAAGLAWGTEAINRWSSYFHLFAWTIPALLTIIVLALQKVDGDYLSGVCFVGVRDLRSHNIFVVAPLLACLLLGTFFLLAGFYSMFRIRSRVNINLGIASKEKQKLEKFMARIGIFSVLYTVPAAIVVGCLIYESANRETWEKTQLACARDDRAIDCTKGSRPSFVIFMSKYLMLLLVGITSGFWIWSRKTVESWQSFLFQCRCIVVGAASTTTSTRGREPTMSSMTPTKPVMYTAPYPRPAAAAMGSQPMLSGPDPYAYPAVGSYDPNALKRQLQESDV</sequence>